<comment type="similarity">
    <text evidence="3">Belongs to the TO family.</text>
</comment>
<keyword evidence="2" id="KW-0090">Biological rhythms</keyword>
<evidence type="ECO:0000256" key="4">
    <source>
        <dbReference type="SAM" id="SignalP"/>
    </source>
</evidence>
<accession>A0A0N7Z8A2</accession>
<protein>
    <submittedName>
        <fullName evidence="5">Putative hemolymph juvenile hormone binding protein</fullName>
    </submittedName>
</protein>
<evidence type="ECO:0000313" key="5">
    <source>
        <dbReference type="EMBL" id="JAI52680.1"/>
    </source>
</evidence>
<dbReference type="AlphaFoldDB" id="A0A0N7Z8A2"/>
<dbReference type="Gene3D" id="3.15.10.30">
    <property type="entry name" value="Haemolymph juvenile hormone binding protein"/>
    <property type="match status" value="1"/>
</dbReference>
<dbReference type="PANTHER" id="PTHR11008">
    <property type="entry name" value="PROTEIN TAKEOUT-LIKE PROTEIN"/>
    <property type="match status" value="1"/>
</dbReference>
<dbReference type="GO" id="GO:0005615">
    <property type="term" value="C:extracellular space"/>
    <property type="evidence" value="ECO:0007669"/>
    <property type="project" value="TreeGrafter"/>
</dbReference>
<dbReference type="Pfam" id="PF06585">
    <property type="entry name" value="JHBP"/>
    <property type="match status" value="1"/>
</dbReference>
<reference evidence="5" key="1">
    <citation type="journal article" date="2016" name="PLoS Negl. Trop. Dis.">
        <title>A Deep Insight into the Sialome of Rhodnius neglectus, a Vector of Chagas Disease.</title>
        <authorList>
            <person name="Santiago P.B."/>
            <person name="Assumpcao T.C."/>
            <person name="Araujo C.N."/>
            <person name="Bastos I.M."/>
            <person name="Neves D."/>
            <person name="Silva I.G."/>
            <person name="Charneau S."/>
            <person name="Queiroz R.M."/>
            <person name="Raiol T."/>
            <person name="Oliveira J.V."/>
            <person name="Sousa M.V."/>
            <person name="Calvo E."/>
            <person name="Ribeiro J.M."/>
            <person name="Santana J.M."/>
        </authorList>
    </citation>
    <scope>NUCLEOTIDE SEQUENCE</scope>
    <source>
        <tissue evidence="5">Salivary glands</tissue>
    </source>
</reference>
<dbReference type="PANTHER" id="PTHR11008:SF32">
    <property type="entry name" value="CIRCADIAN CLOCK-CONTROLLED PROTEIN DAYWAKE-RELATED"/>
    <property type="match status" value="1"/>
</dbReference>
<evidence type="ECO:0000256" key="2">
    <source>
        <dbReference type="ARBA" id="ARBA00023108"/>
    </source>
</evidence>
<organism evidence="5">
    <name type="scientific">Rhodnius neglectus</name>
    <dbReference type="NCBI Taxonomy" id="72488"/>
    <lineage>
        <taxon>Eukaryota</taxon>
        <taxon>Metazoa</taxon>
        <taxon>Ecdysozoa</taxon>
        <taxon>Arthropoda</taxon>
        <taxon>Hexapoda</taxon>
        <taxon>Insecta</taxon>
        <taxon>Pterygota</taxon>
        <taxon>Neoptera</taxon>
        <taxon>Paraneoptera</taxon>
        <taxon>Hemiptera</taxon>
        <taxon>Heteroptera</taxon>
        <taxon>Panheteroptera</taxon>
        <taxon>Cimicomorpha</taxon>
        <taxon>Reduviidae</taxon>
        <taxon>Triatominae</taxon>
        <taxon>Rhodnius</taxon>
    </lineage>
</organism>
<keyword evidence="1 4" id="KW-0732">Signal</keyword>
<dbReference type="FunFam" id="3.15.10.30:FF:000001">
    <property type="entry name" value="Takeout-like protein 1"/>
    <property type="match status" value="1"/>
</dbReference>
<dbReference type="SMART" id="SM00700">
    <property type="entry name" value="JHBP"/>
    <property type="match status" value="1"/>
</dbReference>
<sequence>MKFIILLSFTLVYVNLAEANWFSYFIPSSSNVFPEVYSRTNEQLEEKRKELQDKSTKQAQSLPTFTEGTLGHYMTNMISIVKNTVVSVITGTRYAVSELKRFTMETSANVGVDLLLLQYKLIARTTGVGNEIPLPDIDSPGRFYSISATATTFHRCTRTDPLFDTCLNNAVEDAIKKLANGIPKLGLLALEPLSITQLSIGKGRGPISLDLTFKNLKIHGVTNVKIMDQKTNLKEIRLECRSVNKKLVLEGDYETDGKILLLPIRGKGKAHIVLDNVDGYSIITGETKTKRSKQFLEVKKYDYKFQPSKMTLQLDNLFNGEKALSDGMNKILNDNW</sequence>
<evidence type="ECO:0000256" key="3">
    <source>
        <dbReference type="ARBA" id="ARBA00060902"/>
    </source>
</evidence>
<name>A0A0N7Z8A2_9HEMI</name>
<feature type="chain" id="PRO_5006016672" evidence="4">
    <location>
        <begin position="20"/>
        <end position="336"/>
    </location>
</feature>
<evidence type="ECO:0000256" key="1">
    <source>
        <dbReference type="ARBA" id="ARBA00022729"/>
    </source>
</evidence>
<proteinExistence type="evidence at transcript level"/>
<feature type="signal peptide" evidence="4">
    <location>
        <begin position="1"/>
        <end position="19"/>
    </location>
</feature>
<dbReference type="GO" id="GO:0007623">
    <property type="term" value="P:circadian rhythm"/>
    <property type="evidence" value="ECO:0007669"/>
    <property type="project" value="UniProtKB-ARBA"/>
</dbReference>
<dbReference type="EMBL" id="GDKW01003915">
    <property type="protein sequence ID" value="JAI52680.1"/>
    <property type="molecule type" value="mRNA"/>
</dbReference>
<feature type="non-terminal residue" evidence="5">
    <location>
        <position position="336"/>
    </location>
</feature>
<dbReference type="InterPro" id="IPR010562">
    <property type="entry name" value="Haemolymph_juvenile_hormone-bd"/>
</dbReference>
<dbReference type="InterPro" id="IPR038606">
    <property type="entry name" value="To_sf"/>
</dbReference>